<keyword evidence="4" id="KW-1185">Reference proteome</keyword>
<protein>
    <submittedName>
        <fullName evidence="3">DUF2726 domain-containing protein</fullName>
    </submittedName>
</protein>
<dbReference type="Proteomes" id="UP000325755">
    <property type="component" value="Chromosome"/>
</dbReference>
<feature type="domain" description="DUF2726" evidence="2">
    <location>
        <begin position="44"/>
        <end position="161"/>
    </location>
</feature>
<dbReference type="EMBL" id="CP044205">
    <property type="protein sequence ID" value="QFY43865.1"/>
    <property type="molecule type" value="Genomic_DNA"/>
</dbReference>
<keyword evidence="1" id="KW-1133">Transmembrane helix</keyword>
<gene>
    <name evidence="3" type="ORF">F6R98_15530</name>
</gene>
<feature type="transmembrane region" description="Helical" evidence="1">
    <location>
        <begin position="6"/>
        <end position="26"/>
    </location>
</feature>
<dbReference type="OrthoDB" id="5782056at2"/>
<dbReference type="InterPro" id="IPR024402">
    <property type="entry name" value="DUF2726"/>
</dbReference>
<evidence type="ECO:0000256" key="1">
    <source>
        <dbReference type="SAM" id="Phobius"/>
    </source>
</evidence>
<sequence>METFSASIWPIATVAGVFLLVLALWLRSSGKNKLARMVYQKKVELFTEAEQRFFRALQEAVANDYLIFSKIRIADIISPKRGSAGQDTVEAFTVIAAQCFDFILLEPNSLTIVCVVMAAEKIDSAKQEKLQTICDAAGLPLAFFNLRNAYAVRKIRDQILQLLQDTPLTFTESYGRIEPHISNLEDIQL</sequence>
<dbReference type="InParanoid" id="A0A5Q0BJ13"/>
<accession>A0A5Q0BJ13</accession>
<reference evidence="3 4" key="1">
    <citation type="submission" date="2019-09" db="EMBL/GenBank/DDBJ databases">
        <title>Ecophysiology of the spiral-shaped methanotroph Methylospira mobilis as revealed by the complete genome sequence.</title>
        <authorList>
            <person name="Oshkin I.Y."/>
            <person name="Dedysh S.N."/>
            <person name="Miroshnikov K."/>
            <person name="Danilova O.V."/>
            <person name="Hakobyan A."/>
            <person name="Liesack W."/>
        </authorList>
    </citation>
    <scope>NUCLEOTIDE SEQUENCE [LARGE SCALE GENOMIC DNA]</scope>
    <source>
        <strain evidence="3 4">Shm1</strain>
    </source>
</reference>
<organism evidence="3 4">
    <name type="scientific">Candidatus Methylospira mobilis</name>
    <dbReference type="NCBI Taxonomy" id="1808979"/>
    <lineage>
        <taxon>Bacteria</taxon>
        <taxon>Pseudomonadati</taxon>
        <taxon>Pseudomonadota</taxon>
        <taxon>Gammaproteobacteria</taxon>
        <taxon>Methylococcales</taxon>
        <taxon>Methylococcaceae</taxon>
        <taxon>Candidatus Methylospira</taxon>
    </lineage>
</organism>
<dbReference type="RefSeq" id="WP_153249842.1">
    <property type="nucleotide sequence ID" value="NZ_CP044205.1"/>
</dbReference>
<name>A0A5Q0BJ13_9GAMM</name>
<evidence type="ECO:0000259" key="2">
    <source>
        <dbReference type="Pfam" id="PF10881"/>
    </source>
</evidence>
<proteinExistence type="predicted"/>
<dbReference type="Pfam" id="PF10881">
    <property type="entry name" value="DUF2726"/>
    <property type="match status" value="1"/>
</dbReference>
<evidence type="ECO:0000313" key="4">
    <source>
        <dbReference type="Proteomes" id="UP000325755"/>
    </source>
</evidence>
<keyword evidence="1" id="KW-0472">Membrane</keyword>
<dbReference type="KEGG" id="mmob:F6R98_15530"/>
<keyword evidence="1" id="KW-0812">Transmembrane</keyword>
<evidence type="ECO:0000313" key="3">
    <source>
        <dbReference type="EMBL" id="QFY43865.1"/>
    </source>
</evidence>
<dbReference type="AlphaFoldDB" id="A0A5Q0BJ13"/>